<gene>
    <name evidence="8" type="ORF">MELIAE_LOCUS6961</name>
</gene>
<reference evidence="8" key="1">
    <citation type="submission" date="2021-12" db="EMBL/GenBank/DDBJ databases">
        <authorList>
            <person name="King R."/>
        </authorList>
    </citation>
    <scope>NUCLEOTIDE SEQUENCE</scope>
</reference>
<dbReference type="InterPro" id="IPR038742">
    <property type="entry name" value="FRS2_PTB"/>
</dbReference>
<evidence type="ECO:0000313" key="8">
    <source>
        <dbReference type="EMBL" id="CAH0555652.1"/>
    </source>
</evidence>
<evidence type="ECO:0000313" key="9">
    <source>
        <dbReference type="Proteomes" id="UP001154078"/>
    </source>
</evidence>
<dbReference type="Gene3D" id="2.30.29.30">
    <property type="entry name" value="Pleckstrin-homology domain (PH domain)/Phosphotyrosine-binding domain (PTB)"/>
    <property type="match status" value="1"/>
</dbReference>
<dbReference type="PANTHER" id="PTHR21258">
    <property type="entry name" value="DOCKING PROTEIN RELATED"/>
    <property type="match status" value="1"/>
</dbReference>
<evidence type="ECO:0000256" key="5">
    <source>
        <dbReference type="ARBA" id="ARBA00023288"/>
    </source>
</evidence>
<dbReference type="GO" id="GO:0005104">
    <property type="term" value="F:fibroblast growth factor receptor binding"/>
    <property type="evidence" value="ECO:0007669"/>
    <property type="project" value="TreeGrafter"/>
</dbReference>
<dbReference type="Pfam" id="PF02174">
    <property type="entry name" value="IRS"/>
    <property type="match status" value="1"/>
</dbReference>
<dbReference type="InterPro" id="IPR050996">
    <property type="entry name" value="Docking_Protein_DOK"/>
</dbReference>
<keyword evidence="9" id="KW-1185">Reference proteome</keyword>
<dbReference type="SMART" id="SM01244">
    <property type="entry name" value="IRS"/>
    <property type="match status" value="1"/>
</dbReference>
<feature type="compositionally biased region" description="Polar residues" evidence="6">
    <location>
        <begin position="310"/>
        <end position="326"/>
    </location>
</feature>
<proteinExistence type="predicted"/>
<keyword evidence="2" id="KW-0597">Phosphoprotein</keyword>
<dbReference type="GO" id="GO:0005737">
    <property type="term" value="C:cytoplasm"/>
    <property type="evidence" value="ECO:0007669"/>
    <property type="project" value="TreeGrafter"/>
</dbReference>
<evidence type="ECO:0000256" key="4">
    <source>
        <dbReference type="ARBA" id="ARBA00023136"/>
    </source>
</evidence>
<dbReference type="EMBL" id="OV121135">
    <property type="protein sequence ID" value="CAH0555652.1"/>
    <property type="molecule type" value="Genomic_DNA"/>
</dbReference>
<evidence type="ECO:0000259" key="7">
    <source>
        <dbReference type="SMART" id="SM00310"/>
    </source>
</evidence>
<feature type="compositionally biased region" description="Polar residues" evidence="6">
    <location>
        <begin position="256"/>
        <end position="268"/>
    </location>
</feature>
<dbReference type="GO" id="GO:0008543">
    <property type="term" value="P:fibroblast growth factor receptor signaling pathway"/>
    <property type="evidence" value="ECO:0007669"/>
    <property type="project" value="TreeGrafter"/>
</dbReference>
<dbReference type="InterPro" id="IPR011993">
    <property type="entry name" value="PH-like_dom_sf"/>
</dbReference>
<dbReference type="AlphaFoldDB" id="A0A9P0FJ40"/>
<dbReference type="OrthoDB" id="6279276at2759"/>
<sequence>MGCVSSKDINDTHPNIFQVANVNDSGVSICPGKLQVTDTELVLYQRNKTPTRWPLRSLRKYGFDSDVFSFECGRRCATGEGIYAFKTRKAEQLFNLMQQKINGNTSTEENGGYNSPETNGVPQACPFRIPSQIESIAMPQNVNRHDSRPGSIVGLATPSPPPITDPWERNNNQRHQEPTYLNVNPARAEMRNYQNIEVAATLSEVIDAESDPTRAYMNVEALNHKPNEQARDYANINPDDCDLPAPSINYAALDLSSSSRHPSNTESAPGSPLKQKKSYATIDFQKTNALSQSINPSIDTEEGSRKTRHNSTISDITTRHSNSVSD</sequence>
<feature type="compositionally biased region" description="Polar residues" evidence="6">
    <location>
        <begin position="284"/>
        <end position="298"/>
    </location>
</feature>
<keyword evidence="5" id="KW-0449">Lipoprotein</keyword>
<dbReference type="PANTHER" id="PTHR21258:SF55">
    <property type="entry name" value="FI23523P1"/>
    <property type="match status" value="1"/>
</dbReference>
<keyword evidence="4" id="KW-0472">Membrane</keyword>
<comment type="subcellular location">
    <subcellularLocation>
        <location evidence="1">Membrane</location>
    </subcellularLocation>
</comment>
<dbReference type="SUPFAM" id="SSF50729">
    <property type="entry name" value="PH domain-like"/>
    <property type="match status" value="1"/>
</dbReference>
<dbReference type="CDD" id="cd01202">
    <property type="entry name" value="PTB_FRS2"/>
    <property type="match status" value="1"/>
</dbReference>
<dbReference type="GO" id="GO:0005068">
    <property type="term" value="F:transmembrane receptor protein tyrosine kinase adaptor activity"/>
    <property type="evidence" value="ECO:0007669"/>
    <property type="project" value="TreeGrafter"/>
</dbReference>
<dbReference type="SMART" id="SM00310">
    <property type="entry name" value="PTBI"/>
    <property type="match status" value="1"/>
</dbReference>
<keyword evidence="3" id="KW-0519">Myristate</keyword>
<evidence type="ECO:0000256" key="6">
    <source>
        <dbReference type="SAM" id="MobiDB-lite"/>
    </source>
</evidence>
<dbReference type="GO" id="GO:0016020">
    <property type="term" value="C:membrane"/>
    <property type="evidence" value="ECO:0007669"/>
    <property type="project" value="UniProtKB-SubCell"/>
</dbReference>
<protein>
    <recommendedName>
        <fullName evidence="7">IRS-type PTB domain-containing protein</fullName>
    </recommendedName>
</protein>
<evidence type="ECO:0000256" key="3">
    <source>
        <dbReference type="ARBA" id="ARBA00022707"/>
    </source>
</evidence>
<accession>A0A9P0FJ40</accession>
<evidence type="ECO:0000256" key="1">
    <source>
        <dbReference type="ARBA" id="ARBA00004370"/>
    </source>
</evidence>
<feature type="region of interest" description="Disordered" evidence="6">
    <location>
        <begin position="256"/>
        <end position="326"/>
    </location>
</feature>
<evidence type="ECO:0000256" key="2">
    <source>
        <dbReference type="ARBA" id="ARBA00022553"/>
    </source>
</evidence>
<dbReference type="InterPro" id="IPR002404">
    <property type="entry name" value="IRS_PTB"/>
</dbReference>
<dbReference type="Proteomes" id="UP001154078">
    <property type="component" value="Chromosome 4"/>
</dbReference>
<organism evidence="8 9">
    <name type="scientific">Brassicogethes aeneus</name>
    <name type="common">Rape pollen beetle</name>
    <name type="synonym">Meligethes aeneus</name>
    <dbReference type="NCBI Taxonomy" id="1431903"/>
    <lineage>
        <taxon>Eukaryota</taxon>
        <taxon>Metazoa</taxon>
        <taxon>Ecdysozoa</taxon>
        <taxon>Arthropoda</taxon>
        <taxon>Hexapoda</taxon>
        <taxon>Insecta</taxon>
        <taxon>Pterygota</taxon>
        <taxon>Neoptera</taxon>
        <taxon>Endopterygota</taxon>
        <taxon>Coleoptera</taxon>
        <taxon>Polyphaga</taxon>
        <taxon>Cucujiformia</taxon>
        <taxon>Nitidulidae</taxon>
        <taxon>Meligethinae</taxon>
        <taxon>Brassicogethes</taxon>
    </lineage>
</organism>
<feature type="domain" description="IRS-type PTB" evidence="7">
    <location>
        <begin position="14"/>
        <end position="106"/>
    </location>
</feature>
<name>A0A9P0FJ40_BRAAE</name>